<evidence type="ECO:0000313" key="7">
    <source>
        <dbReference type="EMBL" id="GCF92979.1"/>
    </source>
</evidence>
<dbReference type="CDD" id="cd11484">
    <property type="entry name" value="SLC-NCS1sbd_CobB-like"/>
    <property type="match status" value="1"/>
</dbReference>
<dbReference type="Pfam" id="PF02133">
    <property type="entry name" value="Transp_cyt_pur"/>
    <property type="match status" value="1"/>
</dbReference>
<dbReference type="OrthoDB" id="9780088at2"/>
<organism evidence="7 8">
    <name type="scientific">Enterococcus florum</name>
    <dbReference type="NCBI Taxonomy" id="2480627"/>
    <lineage>
        <taxon>Bacteria</taxon>
        <taxon>Bacillati</taxon>
        <taxon>Bacillota</taxon>
        <taxon>Bacilli</taxon>
        <taxon>Lactobacillales</taxon>
        <taxon>Enterococcaceae</taxon>
        <taxon>Enterococcus</taxon>
    </lineage>
</organism>
<feature type="transmembrane region" description="Helical" evidence="6">
    <location>
        <begin position="261"/>
        <end position="287"/>
    </location>
</feature>
<dbReference type="RefSeq" id="WP_146621459.1">
    <property type="nucleotide sequence ID" value="NZ_BJCC01000007.1"/>
</dbReference>
<dbReference type="InterPro" id="IPR030191">
    <property type="entry name" value="CodB"/>
</dbReference>
<feature type="transmembrane region" description="Helical" evidence="6">
    <location>
        <begin position="39"/>
        <end position="59"/>
    </location>
</feature>
<keyword evidence="5 6" id="KW-0472">Membrane</keyword>
<feature type="transmembrane region" description="Helical" evidence="6">
    <location>
        <begin position="186"/>
        <end position="207"/>
    </location>
</feature>
<dbReference type="InterPro" id="IPR001248">
    <property type="entry name" value="Pur-cyt_permease"/>
</dbReference>
<keyword evidence="3 6" id="KW-0812">Transmembrane</keyword>
<protein>
    <submittedName>
        <fullName evidence="7">Cytosine permease</fullName>
    </submittedName>
</protein>
<feature type="transmembrane region" description="Helical" evidence="6">
    <location>
        <begin position="357"/>
        <end position="383"/>
    </location>
</feature>
<feature type="transmembrane region" description="Helical" evidence="6">
    <location>
        <begin position="219"/>
        <end position="241"/>
    </location>
</feature>
<dbReference type="PANTHER" id="PTHR30569:SF0">
    <property type="entry name" value="CYTOSINE PERMEASE"/>
    <property type="match status" value="1"/>
</dbReference>
<comment type="similarity">
    <text evidence="2">Belongs to the purine-cytosine permease (2.A.39) family.</text>
</comment>
<evidence type="ECO:0000256" key="2">
    <source>
        <dbReference type="ARBA" id="ARBA00008974"/>
    </source>
</evidence>
<dbReference type="GO" id="GO:0005886">
    <property type="term" value="C:plasma membrane"/>
    <property type="evidence" value="ECO:0007669"/>
    <property type="project" value="TreeGrafter"/>
</dbReference>
<gene>
    <name evidence="7" type="ORF">NRIC_08700</name>
</gene>
<dbReference type="AlphaFoldDB" id="A0A4V0WP85"/>
<evidence type="ECO:0000313" key="8">
    <source>
        <dbReference type="Proteomes" id="UP000290567"/>
    </source>
</evidence>
<feature type="transmembrane region" description="Helical" evidence="6">
    <location>
        <begin position="87"/>
        <end position="104"/>
    </location>
</feature>
<reference evidence="8" key="1">
    <citation type="submission" date="2019-02" db="EMBL/GenBank/DDBJ databases">
        <title>Draft genome sequence of Enterococcus sp. Gos25-1.</title>
        <authorList>
            <person name="Tanaka N."/>
            <person name="Shiwa Y."/>
            <person name="Fujita N."/>
        </authorList>
    </citation>
    <scope>NUCLEOTIDE SEQUENCE [LARGE SCALE GENOMIC DNA]</scope>
    <source>
        <strain evidence="8">Gos25-1</strain>
    </source>
</reference>
<feature type="transmembrane region" description="Helical" evidence="6">
    <location>
        <begin position="148"/>
        <end position="166"/>
    </location>
</feature>
<comment type="caution">
    <text evidence="7">The sequence shown here is derived from an EMBL/GenBank/DDBJ whole genome shotgun (WGS) entry which is preliminary data.</text>
</comment>
<evidence type="ECO:0000256" key="5">
    <source>
        <dbReference type="ARBA" id="ARBA00023136"/>
    </source>
</evidence>
<dbReference type="PANTHER" id="PTHR30569">
    <property type="entry name" value="CYTOSINE TRANSPORTER CODB"/>
    <property type="match status" value="1"/>
</dbReference>
<feature type="transmembrane region" description="Helical" evidence="6">
    <location>
        <begin position="12"/>
        <end position="33"/>
    </location>
</feature>
<dbReference type="EMBL" id="BJCC01000007">
    <property type="protein sequence ID" value="GCF92979.1"/>
    <property type="molecule type" value="Genomic_DNA"/>
</dbReference>
<sequence>MHEEKSNQSWQSLAFVWAGAMICVPSLMIGGTLVTGMSFIQALLTGLIGYGIIVVLMILQGMQGTDLHKPTVSTASQVFGKVGSQKIISIILMIACLGWFGIQANVCGQAFSTFLATYGVELPIQLSSLIWGIIMLVSALYGIKFLNILNYVAVPILVITCVYGVVVSISNTAGGSIFDYQGSGELSMASGLAITIGSFALGAVIAGDYSQYCGSRRDVVKAAALGILPSGVLMIGVGAVLTITAGTADIAEVFMGIGSPILGVIALILATWTTNAVNAFSGGLAMINVFDISKEKEKIAVAVAGGIGTILAVVGILNYFVPIMSVLSAMVPAVAGVMIASYWVVQKGDPAKWAPVNGVNWLGIISWLIGAGVASAPVILSFFPALPQLPNQPLIGIVLSFICYLIGRKVFAKQTNVEITKVEE</sequence>
<feature type="transmembrane region" description="Helical" evidence="6">
    <location>
        <begin position="299"/>
        <end position="320"/>
    </location>
</feature>
<dbReference type="Gene3D" id="1.10.4160.10">
    <property type="entry name" value="Hydantoin permease"/>
    <property type="match status" value="1"/>
</dbReference>
<feature type="transmembrane region" description="Helical" evidence="6">
    <location>
        <begin position="124"/>
        <end position="141"/>
    </location>
</feature>
<evidence type="ECO:0000256" key="3">
    <source>
        <dbReference type="ARBA" id="ARBA00022692"/>
    </source>
</evidence>
<evidence type="ECO:0000256" key="6">
    <source>
        <dbReference type="SAM" id="Phobius"/>
    </source>
</evidence>
<comment type="subcellular location">
    <subcellularLocation>
        <location evidence="1">Membrane</location>
        <topology evidence="1">Multi-pass membrane protein</topology>
    </subcellularLocation>
</comment>
<dbReference type="Proteomes" id="UP000290567">
    <property type="component" value="Unassembled WGS sequence"/>
</dbReference>
<dbReference type="GO" id="GO:0015209">
    <property type="term" value="F:cytosine transmembrane transporter activity"/>
    <property type="evidence" value="ECO:0007669"/>
    <property type="project" value="InterPro"/>
</dbReference>
<accession>A0A4V0WP85</accession>
<evidence type="ECO:0000256" key="4">
    <source>
        <dbReference type="ARBA" id="ARBA00022989"/>
    </source>
</evidence>
<feature type="transmembrane region" description="Helical" evidence="6">
    <location>
        <begin position="326"/>
        <end position="345"/>
    </location>
</feature>
<name>A0A4V0WP85_9ENTE</name>
<evidence type="ECO:0000256" key="1">
    <source>
        <dbReference type="ARBA" id="ARBA00004141"/>
    </source>
</evidence>
<proteinExistence type="inferred from homology"/>
<feature type="transmembrane region" description="Helical" evidence="6">
    <location>
        <begin position="389"/>
        <end position="407"/>
    </location>
</feature>
<keyword evidence="4 6" id="KW-1133">Transmembrane helix</keyword>
<keyword evidence="8" id="KW-1185">Reference proteome</keyword>